<comment type="function">
    <text evidence="1">Catalyzes the ATP-dependent phosphorylation of D-glucosamine (GlcN) to D-glucosamine 6-phosphate. May be involved in the phosphorylation of acquired extracellular GlcN derived from the hydrolysis of chitosan, i.e., in the incorporation of exogenous GlcN into the bacterial GlcNAc metabolism.</text>
</comment>
<dbReference type="SUPFAM" id="SSF56112">
    <property type="entry name" value="Protein kinase-like (PK-like)"/>
    <property type="match status" value="1"/>
</dbReference>
<comment type="similarity">
    <text evidence="1">Belongs to the actinobacterial glucosamine kinase family.</text>
</comment>
<name>A0A9X1MEB7_9MICC</name>
<dbReference type="AlphaFoldDB" id="A0A9X1MEB7"/>
<feature type="binding site" evidence="1">
    <location>
        <position position="95"/>
    </location>
    <ligand>
        <name>ATP</name>
        <dbReference type="ChEBI" id="CHEBI:30616"/>
    </ligand>
</feature>
<evidence type="ECO:0000256" key="1">
    <source>
        <dbReference type="HAMAP-Rule" id="MF_02218"/>
    </source>
</evidence>
<dbReference type="RefSeq" id="WP_227894988.1">
    <property type="nucleotide sequence ID" value="NZ_CP099466.1"/>
</dbReference>
<keyword evidence="1" id="KW-0808">Transferase</keyword>
<comment type="caution">
    <text evidence="3">The sequence shown here is derived from an EMBL/GenBank/DDBJ whole genome shotgun (WGS) entry which is preliminary data.</text>
</comment>
<dbReference type="GO" id="GO:0005975">
    <property type="term" value="P:carbohydrate metabolic process"/>
    <property type="evidence" value="ECO:0007669"/>
    <property type="project" value="UniProtKB-UniRule"/>
</dbReference>
<comment type="catalytic activity">
    <reaction evidence="1">
        <text>D-glucosamine + ATP = D-glucosamine 6-phosphate + ADP + H(+)</text>
        <dbReference type="Rhea" id="RHEA:10948"/>
        <dbReference type="ChEBI" id="CHEBI:15378"/>
        <dbReference type="ChEBI" id="CHEBI:30616"/>
        <dbReference type="ChEBI" id="CHEBI:58723"/>
        <dbReference type="ChEBI" id="CHEBI:58725"/>
        <dbReference type="ChEBI" id="CHEBI:456216"/>
        <dbReference type="EC" id="2.7.1.8"/>
    </reaction>
</comment>
<feature type="region of interest" description="Disordered" evidence="2">
    <location>
        <begin position="386"/>
        <end position="408"/>
    </location>
</feature>
<accession>A0A9X1MEB7</accession>
<feature type="binding site" evidence="1">
    <location>
        <position position="364"/>
    </location>
    <ligand>
        <name>D-glucosamine</name>
        <dbReference type="ChEBI" id="CHEBI:58723"/>
    </ligand>
</feature>
<keyword evidence="1" id="KW-0547">Nucleotide-binding</keyword>
<evidence type="ECO:0000313" key="4">
    <source>
        <dbReference type="Proteomes" id="UP001139158"/>
    </source>
</evidence>
<dbReference type="EC" id="2.7.1.8" evidence="1"/>
<dbReference type="GO" id="GO:0000287">
    <property type="term" value="F:magnesium ion binding"/>
    <property type="evidence" value="ECO:0007669"/>
    <property type="project" value="UniProtKB-UniRule"/>
</dbReference>
<dbReference type="InterPro" id="IPR011009">
    <property type="entry name" value="Kinase-like_dom_sf"/>
</dbReference>
<keyword evidence="1" id="KW-0479">Metal-binding</keyword>
<feature type="binding site" evidence="1">
    <location>
        <position position="152"/>
    </location>
    <ligand>
        <name>ATP</name>
        <dbReference type="ChEBI" id="CHEBI:30616"/>
    </ligand>
</feature>
<dbReference type="GO" id="GO:0005524">
    <property type="term" value="F:ATP binding"/>
    <property type="evidence" value="ECO:0007669"/>
    <property type="project" value="UniProtKB-KW"/>
</dbReference>
<evidence type="ECO:0000313" key="3">
    <source>
        <dbReference type="EMBL" id="MCC3297214.1"/>
    </source>
</evidence>
<reference evidence="3" key="1">
    <citation type="submission" date="2021-10" db="EMBL/GenBank/DDBJ databases">
        <title>Novel species in genus Arthrobacter.</title>
        <authorList>
            <person name="Liu Y."/>
        </authorList>
    </citation>
    <scope>NUCLEOTIDE SEQUENCE</scope>
    <source>
        <strain evidence="3">Zg-Y453</strain>
    </source>
</reference>
<keyword evidence="1" id="KW-0418">Kinase</keyword>
<dbReference type="InterPro" id="IPR043674">
    <property type="entry name" value="GlcN_kinase"/>
</dbReference>
<feature type="binding site" evidence="1">
    <location>
        <position position="269"/>
    </location>
    <ligand>
        <name>Mg(2+)</name>
        <dbReference type="ChEBI" id="CHEBI:18420"/>
        <label>2</label>
    </ligand>
</feature>
<keyword evidence="1" id="KW-0460">Magnesium</keyword>
<dbReference type="EMBL" id="JAJFZV010000004">
    <property type="protein sequence ID" value="MCC3297214.1"/>
    <property type="molecule type" value="Genomic_DNA"/>
</dbReference>
<dbReference type="GO" id="GO:0047931">
    <property type="term" value="F:glucosamine kinase activity"/>
    <property type="evidence" value="ECO:0007669"/>
    <property type="project" value="UniProtKB-UniRule"/>
</dbReference>
<dbReference type="Gene3D" id="3.90.1200.10">
    <property type="match status" value="1"/>
</dbReference>
<feature type="binding site" evidence="1">
    <location>
        <position position="257"/>
    </location>
    <ligand>
        <name>Mg(2+)</name>
        <dbReference type="ChEBI" id="CHEBI:18420"/>
        <label>1</label>
    </ligand>
</feature>
<feature type="binding site" evidence="1">
    <location>
        <position position="252"/>
    </location>
    <ligand>
        <name>D-glucosamine</name>
        <dbReference type="ChEBI" id="CHEBI:58723"/>
    </ligand>
</feature>
<organism evidence="3 4">
    <name type="scientific">Arthrobacter caoxuetaonis</name>
    <dbReference type="NCBI Taxonomy" id="2886935"/>
    <lineage>
        <taxon>Bacteria</taxon>
        <taxon>Bacillati</taxon>
        <taxon>Actinomycetota</taxon>
        <taxon>Actinomycetes</taxon>
        <taxon>Micrococcales</taxon>
        <taxon>Micrococcaceae</taxon>
        <taxon>Arthrobacter</taxon>
    </lineage>
</organism>
<dbReference type="Proteomes" id="UP001139158">
    <property type="component" value="Unassembled WGS sequence"/>
</dbReference>
<dbReference type="HAMAP" id="MF_02218">
    <property type="entry name" value="GlcN_kinase"/>
    <property type="match status" value="1"/>
</dbReference>
<gene>
    <name evidence="3" type="ORF">LJ757_05260</name>
</gene>
<keyword evidence="4" id="KW-1185">Reference proteome</keyword>
<evidence type="ECO:0000256" key="2">
    <source>
        <dbReference type="SAM" id="MobiDB-lite"/>
    </source>
</evidence>
<keyword evidence="1" id="KW-0067">ATP-binding</keyword>
<keyword evidence="1" id="KW-0119">Carbohydrate metabolism</keyword>
<comment type="cofactor">
    <cofactor evidence="1">
        <name>Mg(2+)</name>
        <dbReference type="ChEBI" id="CHEBI:18420"/>
    </cofactor>
    <text evidence="1">Binds 2 Mg(2+) ions per subunit.</text>
</comment>
<protein>
    <recommendedName>
        <fullName evidence="1">Glucosamine kinase</fullName>
        <shortName evidence="1">GlcN kinase</shortName>
        <shortName evidence="1">GlcNK</shortName>
        <ecNumber evidence="1">2.7.1.8</ecNumber>
    </recommendedName>
</protein>
<proteinExistence type="inferred from homology"/>
<feature type="short sequence motif" description="Substrate specificity determinant motif" evidence="1">
    <location>
        <begin position="360"/>
        <end position="375"/>
    </location>
</feature>
<comment type="subunit">
    <text evidence="1">Monomer.</text>
</comment>
<sequence length="408" mass="43164">MHELRTPHGRIRLETDGVLTPLGSAGEPAAAGSGLAADLVAAVLSGAPDGLECSPGELRIVRTPLPAAVAATDESAVAVDMTNLSVVVGGDKIVKLVRSWGGANRSARLLTRLAEAGVEAVPGYFGSLDWHHPTRGQGTLALVSAVVPDAADGWSWAVDDVVSWFQGGEAPRWPAELGRLTAEVHTVLLEAGAAAPPAAAQVRKRASDVLDQALSVTDGDPGLRLTRRASALKDILDAIPETAAPAFDLHGDLHVGQILRAGGNYWLLDFDGDPQLSAAERDLPDTAARDVAHLAASFDMVASVAAKRIQASEPQALRRLYGWSRDATGEMVASYREAAREAGVPDLLDEAMLPGLIAEQLLRELIYAHRFLPRWGYAADGAITHRFPPDQTSQHKEPAWTPPALPRT</sequence>
<feature type="binding site" evidence="1">
    <location>
        <position position="271"/>
    </location>
    <ligand>
        <name>Mg(2+)</name>
        <dbReference type="ChEBI" id="CHEBI:18420"/>
        <label>2</label>
    </ligand>
</feature>
<feature type="binding site" evidence="1">
    <location>
        <position position="269"/>
    </location>
    <ligand>
        <name>Mg(2+)</name>
        <dbReference type="ChEBI" id="CHEBI:18420"/>
        <label>1</label>
    </ligand>
</feature>
<feature type="binding site" evidence="1">
    <location>
        <begin position="145"/>
        <end position="147"/>
    </location>
    <ligand>
        <name>ATP</name>
        <dbReference type="ChEBI" id="CHEBI:30616"/>
    </ligand>
</feature>